<protein>
    <submittedName>
        <fullName evidence="2">Uncharacterized protein</fullName>
    </submittedName>
</protein>
<evidence type="ECO:0000313" key="2">
    <source>
        <dbReference type="EMBL" id="JAE07546.1"/>
    </source>
</evidence>
<dbReference type="EMBL" id="GBRH01190350">
    <property type="protein sequence ID" value="JAE07546.1"/>
    <property type="molecule type" value="Transcribed_RNA"/>
</dbReference>
<name>A0A0A9FBM7_ARUDO</name>
<reference evidence="2" key="2">
    <citation type="journal article" date="2015" name="Data Brief">
        <title>Shoot transcriptome of the giant reed, Arundo donax.</title>
        <authorList>
            <person name="Barrero R.A."/>
            <person name="Guerrero F.D."/>
            <person name="Moolhuijzen P."/>
            <person name="Goolsby J.A."/>
            <person name="Tidwell J."/>
            <person name="Bellgard S.E."/>
            <person name="Bellgard M.I."/>
        </authorList>
    </citation>
    <scope>NUCLEOTIDE SEQUENCE</scope>
    <source>
        <tissue evidence="2">Shoot tissue taken approximately 20 cm above the soil surface</tissue>
    </source>
</reference>
<organism evidence="2">
    <name type="scientific">Arundo donax</name>
    <name type="common">Giant reed</name>
    <name type="synonym">Donax arundinaceus</name>
    <dbReference type="NCBI Taxonomy" id="35708"/>
    <lineage>
        <taxon>Eukaryota</taxon>
        <taxon>Viridiplantae</taxon>
        <taxon>Streptophyta</taxon>
        <taxon>Embryophyta</taxon>
        <taxon>Tracheophyta</taxon>
        <taxon>Spermatophyta</taxon>
        <taxon>Magnoliopsida</taxon>
        <taxon>Liliopsida</taxon>
        <taxon>Poales</taxon>
        <taxon>Poaceae</taxon>
        <taxon>PACMAD clade</taxon>
        <taxon>Arundinoideae</taxon>
        <taxon>Arundineae</taxon>
        <taxon>Arundo</taxon>
    </lineage>
</organism>
<evidence type="ECO:0000256" key="1">
    <source>
        <dbReference type="SAM" id="MobiDB-lite"/>
    </source>
</evidence>
<dbReference type="AlphaFoldDB" id="A0A0A9FBM7"/>
<feature type="region of interest" description="Disordered" evidence="1">
    <location>
        <begin position="1"/>
        <end position="31"/>
    </location>
</feature>
<reference evidence="2" key="1">
    <citation type="submission" date="2014-09" db="EMBL/GenBank/DDBJ databases">
        <authorList>
            <person name="Magalhaes I.L.F."/>
            <person name="Oliveira U."/>
            <person name="Santos F.R."/>
            <person name="Vidigal T.H.D.A."/>
            <person name="Brescovit A.D."/>
            <person name="Santos A.J."/>
        </authorList>
    </citation>
    <scope>NUCLEOTIDE SEQUENCE</scope>
    <source>
        <tissue evidence="2">Shoot tissue taken approximately 20 cm above the soil surface</tissue>
    </source>
</reference>
<accession>A0A0A9FBM7</accession>
<feature type="compositionally biased region" description="Basic and acidic residues" evidence="1">
    <location>
        <begin position="1"/>
        <end position="10"/>
    </location>
</feature>
<sequence length="66" mass="6824">MGQSGEERGRGGRRRGRRGGGRREEAAAARPHGCCCCGGEPHRGLTIHMASSGEGHGRKAKKLAGG</sequence>
<proteinExistence type="predicted"/>
<feature type="compositionally biased region" description="Basic residues" evidence="1">
    <location>
        <begin position="11"/>
        <end position="20"/>
    </location>
</feature>